<dbReference type="EMBL" id="LAZR01000069">
    <property type="protein sequence ID" value="KKN95576.1"/>
    <property type="molecule type" value="Genomic_DNA"/>
</dbReference>
<name>A0A0F9X9C4_9ZZZZ</name>
<evidence type="ECO:0000313" key="1">
    <source>
        <dbReference type="EMBL" id="KKN95576.1"/>
    </source>
</evidence>
<protein>
    <submittedName>
        <fullName evidence="1">Uncharacterized protein</fullName>
    </submittedName>
</protein>
<accession>A0A0F9X9C4</accession>
<organism evidence="1">
    <name type="scientific">marine sediment metagenome</name>
    <dbReference type="NCBI Taxonomy" id="412755"/>
    <lineage>
        <taxon>unclassified sequences</taxon>
        <taxon>metagenomes</taxon>
        <taxon>ecological metagenomes</taxon>
    </lineage>
</organism>
<reference evidence="1" key="1">
    <citation type="journal article" date="2015" name="Nature">
        <title>Complex archaea that bridge the gap between prokaryotes and eukaryotes.</title>
        <authorList>
            <person name="Spang A."/>
            <person name="Saw J.H."/>
            <person name="Jorgensen S.L."/>
            <person name="Zaremba-Niedzwiedzka K."/>
            <person name="Martijn J."/>
            <person name="Lind A.E."/>
            <person name="van Eijk R."/>
            <person name="Schleper C."/>
            <person name="Guy L."/>
            <person name="Ettema T.J."/>
        </authorList>
    </citation>
    <scope>NUCLEOTIDE SEQUENCE</scope>
</reference>
<dbReference type="AlphaFoldDB" id="A0A0F9X9C4"/>
<sequence>MARAKYVNKARKDYSESNIQKGDSYWWWKKWKKPIQRSKTKPTRSQLTNSPFLAQIYTIEDAMRETTDVDAIDGFITEFQEMLDEQEEALDNMPEQLQDDSFPANRIESLEEVIETLENIDTDMATADILEDIQNISYNGD</sequence>
<gene>
    <name evidence="1" type="ORF">LCGC14_0174450</name>
</gene>
<proteinExistence type="predicted"/>
<comment type="caution">
    <text evidence="1">The sequence shown here is derived from an EMBL/GenBank/DDBJ whole genome shotgun (WGS) entry which is preliminary data.</text>
</comment>